<evidence type="ECO:0000313" key="6">
    <source>
        <dbReference type="Proteomes" id="UP000298416"/>
    </source>
</evidence>
<reference evidence="5" key="2">
    <citation type="submission" date="2020-08" db="EMBL/GenBank/DDBJ databases">
        <title>Plant Genome Project.</title>
        <authorList>
            <person name="Zhang R.-G."/>
        </authorList>
    </citation>
    <scope>NUCLEOTIDE SEQUENCE</scope>
    <source>
        <strain evidence="5">Huo1</strain>
        <tissue evidence="5">Leaf</tissue>
    </source>
</reference>
<comment type="caution">
    <text evidence="5">The sequence shown here is derived from an EMBL/GenBank/DDBJ whole genome shotgun (WGS) entry which is preliminary data.</text>
</comment>
<dbReference type="InterPro" id="IPR044859">
    <property type="entry name" value="Allene_oxi_cyc_Dirigent"/>
</dbReference>
<keyword evidence="6" id="KW-1185">Reference proteome</keyword>
<comment type="subunit">
    <text evidence="2 4">Homodimer.</text>
</comment>
<dbReference type="EMBL" id="PNBA02000010">
    <property type="protein sequence ID" value="KAG6410889.1"/>
    <property type="molecule type" value="Genomic_DNA"/>
</dbReference>
<name>A0A8X8XE60_SALSN</name>
<dbReference type="GO" id="GO:0048046">
    <property type="term" value="C:apoplast"/>
    <property type="evidence" value="ECO:0007669"/>
    <property type="project" value="UniProtKB-SubCell"/>
</dbReference>
<comment type="function">
    <text evidence="4">Dirigent proteins impart stereoselectivity on the phenoxy radical-coupling reaction, yielding optically active lignans from two molecules of coniferyl alcohol in the biosynthesis of lignans, flavonolignans, and alkaloids and thus plays a central role in plant secondary metabolism.</text>
</comment>
<dbReference type="GO" id="GO:0009699">
    <property type="term" value="P:phenylpropanoid biosynthetic process"/>
    <property type="evidence" value="ECO:0007669"/>
    <property type="project" value="UniProtKB-ARBA"/>
</dbReference>
<comment type="subcellular location">
    <subcellularLocation>
        <location evidence="4">Secreted</location>
        <location evidence="4">Extracellular space</location>
        <location evidence="4">Apoplast</location>
    </subcellularLocation>
</comment>
<gene>
    <name evidence="5" type="ORF">SASPL_128962</name>
</gene>
<reference evidence="5" key="1">
    <citation type="submission" date="2018-01" db="EMBL/GenBank/DDBJ databases">
        <authorList>
            <person name="Mao J.F."/>
        </authorList>
    </citation>
    <scope>NUCLEOTIDE SEQUENCE</scope>
    <source>
        <strain evidence="5">Huo1</strain>
        <tissue evidence="5">Leaf</tissue>
    </source>
</reference>
<proteinExistence type="inferred from homology"/>
<dbReference type="Proteomes" id="UP000298416">
    <property type="component" value="Unassembled WGS sequence"/>
</dbReference>
<dbReference type="Pfam" id="PF03018">
    <property type="entry name" value="Dirigent"/>
    <property type="match status" value="2"/>
</dbReference>
<organism evidence="5">
    <name type="scientific">Salvia splendens</name>
    <name type="common">Scarlet sage</name>
    <dbReference type="NCBI Taxonomy" id="180675"/>
    <lineage>
        <taxon>Eukaryota</taxon>
        <taxon>Viridiplantae</taxon>
        <taxon>Streptophyta</taxon>
        <taxon>Embryophyta</taxon>
        <taxon>Tracheophyta</taxon>
        <taxon>Spermatophyta</taxon>
        <taxon>Magnoliopsida</taxon>
        <taxon>eudicotyledons</taxon>
        <taxon>Gunneridae</taxon>
        <taxon>Pentapetalae</taxon>
        <taxon>asterids</taxon>
        <taxon>lamiids</taxon>
        <taxon>Lamiales</taxon>
        <taxon>Lamiaceae</taxon>
        <taxon>Nepetoideae</taxon>
        <taxon>Mentheae</taxon>
        <taxon>Salviinae</taxon>
        <taxon>Salvia</taxon>
        <taxon>Salvia subgen. Calosphace</taxon>
        <taxon>core Calosphace</taxon>
    </lineage>
</organism>
<dbReference type="PANTHER" id="PTHR21495">
    <property type="entry name" value="NUCLEOPORIN-RELATED"/>
    <property type="match status" value="1"/>
</dbReference>
<evidence type="ECO:0000256" key="1">
    <source>
        <dbReference type="ARBA" id="ARBA00010746"/>
    </source>
</evidence>
<dbReference type="Gene3D" id="2.40.480.10">
    <property type="entry name" value="Allene oxide cyclase-like"/>
    <property type="match status" value="2"/>
</dbReference>
<evidence type="ECO:0000256" key="2">
    <source>
        <dbReference type="ARBA" id="ARBA00011738"/>
    </source>
</evidence>
<sequence length="329" mass="35748">MCTPESNPRRQNVYSRKQSPSVVVEEETSFLDDSWGGREKLMKLKVYVQDLRIGNKNATVVEVAKAAGVTDNSPFSFGSVHVLDDLVTEGPGLNSRPLGRVQGLTTNADLSTFGIAMSLNFYFTAGKLAGSTLCILGRNQVMDARRELPVGGSGVFRFARGYAIQTSYSMDAAANYAVLKYTIYTTYNSRFNVDAESGPDPTVVRIAGQRDANNPIPFGALFAIDDPLTEGPELTSRAVGNARGMYLSSSQGDDVALVLYVDLGFTAGKFNGSSLSVFSRNPVAERRREMAVVGGRGLFRRAEGTVFVTTHFVNFTYAVLEYNVEVVHP</sequence>
<evidence type="ECO:0000256" key="3">
    <source>
        <dbReference type="ARBA" id="ARBA00022525"/>
    </source>
</evidence>
<accession>A0A8X8XE60</accession>
<comment type="similarity">
    <text evidence="1 4">Belongs to the plant dirigent protein family.</text>
</comment>
<protein>
    <recommendedName>
        <fullName evidence="4">Dirigent protein</fullName>
    </recommendedName>
</protein>
<dbReference type="AlphaFoldDB" id="A0A8X8XE60"/>
<evidence type="ECO:0000256" key="4">
    <source>
        <dbReference type="RuleBase" id="RU363099"/>
    </source>
</evidence>
<evidence type="ECO:0000313" key="5">
    <source>
        <dbReference type="EMBL" id="KAG6410889.1"/>
    </source>
</evidence>
<keyword evidence="3 4" id="KW-0964">Secreted</keyword>
<keyword evidence="4" id="KW-0052">Apoplast</keyword>
<dbReference type="InterPro" id="IPR004265">
    <property type="entry name" value="Dirigent"/>
</dbReference>